<keyword evidence="4 10" id="KW-1133">Transmembrane helix</keyword>
<keyword evidence="7" id="KW-0675">Receptor</keyword>
<evidence type="ECO:0000256" key="7">
    <source>
        <dbReference type="ARBA" id="ARBA00023170"/>
    </source>
</evidence>
<name>A0A4U1FLX4_MONMO</name>
<evidence type="ECO:0000313" key="13">
    <source>
        <dbReference type="Proteomes" id="UP000308365"/>
    </source>
</evidence>
<evidence type="ECO:0000256" key="1">
    <source>
        <dbReference type="ARBA" id="ARBA00004651"/>
    </source>
</evidence>
<proteinExistence type="predicted"/>
<keyword evidence="3 10" id="KW-0812">Transmembrane</keyword>
<dbReference type="Gene3D" id="1.20.1070.10">
    <property type="entry name" value="Rhodopsin 7-helix transmembrane proteins"/>
    <property type="match status" value="2"/>
</dbReference>
<feature type="domain" description="G-protein coupled receptors family 1 profile" evidence="11">
    <location>
        <begin position="1"/>
        <end position="222"/>
    </location>
</feature>
<keyword evidence="8" id="KW-0807">Transducer</keyword>
<dbReference type="GO" id="GO:0043005">
    <property type="term" value="C:neuron projection"/>
    <property type="evidence" value="ECO:0007669"/>
    <property type="project" value="TreeGrafter"/>
</dbReference>
<evidence type="ECO:0000259" key="11">
    <source>
        <dbReference type="PROSITE" id="PS50262"/>
    </source>
</evidence>
<feature type="region of interest" description="Disordered" evidence="9">
    <location>
        <begin position="249"/>
        <end position="329"/>
    </location>
</feature>
<keyword evidence="5" id="KW-0297">G-protein coupled receptor</keyword>
<sequence>MRGRAWRSAARDATQAHTLVKTATNIYLLNLAVADELFMLSVPFVASSATLHHWPFGPALCRAVLSVDGLNSFPSVFCLAVLSVDRYLAGTIAAFASTRPARGGRAVACDLHWPHPVWSAVFVVCTFLPGFLLPVPAVGPCYVLIVGKMWALALPAGWQRRKHSEKKVAWLVLAVAAVFVLCWLPFYAVQLLNLSVTGLDAPVHHVSLIHSHANSCAHPVLYGFLCDDFRRSFQRALCLRCCLLDASGGADQEPLDSSPPPSRAEGTRESHAPHSPASRSPGNQNPAASRSPSPGPPPSEMPSPPTQRGHLQGICTTYSPADRPCWMLP</sequence>
<gene>
    <name evidence="12" type="ORF">EI555_006991</name>
</gene>
<dbReference type="SUPFAM" id="SSF81321">
    <property type="entry name" value="Family A G protein-coupled receptor-like"/>
    <property type="match status" value="1"/>
</dbReference>
<comment type="subcellular location">
    <subcellularLocation>
        <location evidence="1">Cell membrane</location>
        <topology evidence="1">Multi-pass membrane protein</topology>
    </subcellularLocation>
</comment>
<keyword evidence="2" id="KW-1003">Cell membrane</keyword>
<evidence type="ECO:0000256" key="4">
    <source>
        <dbReference type="ARBA" id="ARBA00022989"/>
    </source>
</evidence>
<dbReference type="PANTHER" id="PTHR24229:SF35">
    <property type="entry name" value="SOMATOSTATIN RECEPTOR TYPE 4"/>
    <property type="match status" value="1"/>
</dbReference>
<evidence type="ECO:0000256" key="8">
    <source>
        <dbReference type="ARBA" id="ARBA00023224"/>
    </source>
</evidence>
<dbReference type="InterPro" id="IPR001512">
    <property type="entry name" value="Somatstn_rcpt_4"/>
</dbReference>
<evidence type="ECO:0000256" key="3">
    <source>
        <dbReference type="ARBA" id="ARBA00022692"/>
    </source>
</evidence>
<organism evidence="12 13">
    <name type="scientific">Monodon monoceros</name>
    <name type="common">Narwhal</name>
    <name type="synonym">Ceratodon monodon</name>
    <dbReference type="NCBI Taxonomy" id="40151"/>
    <lineage>
        <taxon>Eukaryota</taxon>
        <taxon>Metazoa</taxon>
        <taxon>Chordata</taxon>
        <taxon>Craniata</taxon>
        <taxon>Vertebrata</taxon>
        <taxon>Euteleostomi</taxon>
        <taxon>Mammalia</taxon>
        <taxon>Eutheria</taxon>
        <taxon>Laurasiatheria</taxon>
        <taxon>Artiodactyla</taxon>
        <taxon>Whippomorpha</taxon>
        <taxon>Cetacea</taxon>
        <taxon>Odontoceti</taxon>
        <taxon>Monodontidae</taxon>
        <taxon>Monodon</taxon>
    </lineage>
</organism>
<feature type="transmembrane region" description="Helical" evidence="10">
    <location>
        <begin position="168"/>
        <end position="188"/>
    </location>
</feature>
<dbReference type="Pfam" id="PF00001">
    <property type="entry name" value="7tm_1"/>
    <property type="match status" value="2"/>
</dbReference>
<dbReference type="Proteomes" id="UP000308365">
    <property type="component" value="Unassembled WGS sequence"/>
</dbReference>
<dbReference type="PRINTS" id="PR00590">
    <property type="entry name" value="SOMATOSTTN4R"/>
</dbReference>
<dbReference type="GO" id="GO:0071385">
    <property type="term" value="P:cellular response to glucocorticoid stimulus"/>
    <property type="evidence" value="ECO:0007669"/>
    <property type="project" value="TreeGrafter"/>
</dbReference>
<feature type="compositionally biased region" description="Low complexity" evidence="9">
    <location>
        <begin position="273"/>
        <end position="292"/>
    </location>
</feature>
<dbReference type="AlphaFoldDB" id="A0A4U1FLX4"/>
<dbReference type="GO" id="GO:0005886">
    <property type="term" value="C:plasma membrane"/>
    <property type="evidence" value="ECO:0007669"/>
    <property type="project" value="UniProtKB-SubCell"/>
</dbReference>
<evidence type="ECO:0000256" key="10">
    <source>
        <dbReference type="SAM" id="Phobius"/>
    </source>
</evidence>
<evidence type="ECO:0000313" key="12">
    <source>
        <dbReference type="EMBL" id="TKC51062.1"/>
    </source>
</evidence>
<feature type="transmembrane region" description="Helical" evidence="10">
    <location>
        <begin position="26"/>
        <end position="46"/>
    </location>
</feature>
<reference evidence="13" key="1">
    <citation type="journal article" date="2019" name="IScience">
        <title>Narwhal Genome Reveals Long-Term Low Genetic Diversity despite Current Large Abundance Size.</title>
        <authorList>
            <person name="Westbury M.V."/>
            <person name="Petersen B."/>
            <person name="Garde E."/>
            <person name="Heide-Jorgensen M.P."/>
            <person name="Lorenzen E.D."/>
        </authorList>
    </citation>
    <scope>NUCLEOTIDE SEQUENCE [LARGE SCALE GENOMIC DNA]</scope>
</reference>
<dbReference type="InterPro" id="IPR017452">
    <property type="entry name" value="GPCR_Rhodpsn_7TM"/>
</dbReference>
<evidence type="ECO:0000256" key="5">
    <source>
        <dbReference type="ARBA" id="ARBA00023040"/>
    </source>
</evidence>
<feature type="compositionally biased region" description="Pro residues" evidence="9">
    <location>
        <begin position="293"/>
        <end position="305"/>
    </location>
</feature>
<dbReference type="PANTHER" id="PTHR24229">
    <property type="entry name" value="NEUROPEPTIDES RECEPTOR"/>
    <property type="match status" value="1"/>
</dbReference>
<evidence type="ECO:0000256" key="6">
    <source>
        <dbReference type="ARBA" id="ARBA00023136"/>
    </source>
</evidence>
<dbReference type="PRINTS" id="PR00237">
    <property type="entry name" value="GPCRRHODOPSN"/>
</dbReference>
<dbReference type="GO" id="GO:0004994">
    <property type="term" value="F:somatostatin receptor activity"/>
    <property type="evidence" value="ECO:0007669"/>
    <property type="project" value="InterPro"/>
</dbReference>
<dbReference type="EMBL" id="RWIC01000061">
    <property type="protein sequence ID" value="TKC51062.1"/>
    <property type="molecule type" value="Genomic_DNA"/>
</dbReference>
<evidence type="ECO:0000256" key="2">
    <source>
        <dbReference type="ARBA" id="ARBA00022475"/>
    </source>
</evidence>
<dbReference type="PROSITE" id="PS50262">
    <property type="entry name" value="G_PROTEIN_RECEP_F1_2"/>
    <property type="match status" value="1"/>
</dbReference>
<protein>
    <recommendedName>
        <fullName evidence="11">G-protein coupled receptors family 1 profile domain-containing protein</fullName>
    </recommendedName>
</protein>
<accession>A0A4U1FLX4</accession>
<dbReference type="GO" id="GO:0042923">
    <property type="term" value="F:neuropeptide binding"/>
    <property type="evidence" value="ECO:0007669"/>
    <property type="project" value="TreeGrafter"/>
</dbReference>
<dbReference type="InterPro" id="IPR000276">
    <property type="entry name" value="GPCR_Rhodpsn"/>
</dbReference>
<feature type="transmembrane region" description="Helical" evidence="10">
    <location>
        <begin position="120"/>
        <end position="147"/>
    </location>
</feature>
<keyword evidence="6 10" id="KW-0472">Membrane</keyword>
<evidence type="ECO:0000256" key="9">
    <source>
        <dbReference type="SAM" id="MobiDB-lite"/>
    </source>
</evidence>
<comment type="caution">
    <text evidence="12">The sequence shown here is derived from an EMBL/GenBank/DDBJ whole genome shotgun (WGS) entry which is preliminary data.</text>
</comment>